<evidence type="ECO:0000313" key="3">
    <source>
        <dbReference type="Proteomes" id="UP000237797"/>
    </source>
</evidence>
<protein>
    <submittedName>
        <fullName evidence="2">ADP-ribose pyrophosphatase YjhB (NUDIX family)</fullName>
    </submittedName>
</protein>
<reference evidence="2 3" key="1">
    <citation type="submission" date="2018-03" db="EMBL/GenBank/DDBJ databases">
        <title>Genomic Encyclopedia of Archaeal and Bacterial Type Strains, Phase II (KMG-II): from individual species to whole genera.</title>
        <authorList>
            <person name="Goeker M."/>
        </authorList>
    </citation>
    <scope>NUCLEOTIDE SEQUENCE [LARGE SCALE GENOMIC DNA]</scope>
    <source>
        <strain evidence="2 3">DSM 44946</strain>
    </source>
</reference>
<sequence length="191" mass="22333">MNKDIYFKYQWRYKKEDLKYCPRCGHLFSLEDIHIPNQPQLICHNCQFIFYLDPKLVVVAVVLNKDKDKVLLLQRNEDPGKGLWAFPGGHVERGHDLFDALKNEVKEETGLSIEVREIINTFSCPEEGMIQLVYEAISDNEKVTINIESKAGRFFYFDEIPWDELAFSSTESVLRLYKQKIGRNVNGKIKK</sequence>
<dbReference type="Proteomes" id="UP000237797">
    <property type="component" value="Unassembled WGS sequence"/>
</dbReference>
<name>A0A2T0LC67_9BACL</name>
<gene>
    <name evidence="2" type="ORF">CLV97_1238</name>
</gene>
<dbReference type="RefSeq" id="WP_106345981.1">
    <property type="nucleotide sequence ID" value="NZ_PVNE01000023.1"/>
</dbReference>
<dbReference type="InterPro" id="IPR000086">
    <property type="entry name" value="NUDIX_hydrolase_dom"/>
</dbReference>
<feature type="domain" description="Nudix hydrolase" evidence="1">
    <location>
        <begin position="53"/>
        <end position="178"/>
    </location>
</feature>
<accession>A0A2T0LC67</accession>
<dbReference type="PROSITE" id="PS51462">
    <property type="entry name" value="NUDIX"/>
    <property type="match status" value="1"/>
</dbReference>
<evidence type="ECO:0000313" key="2">
    <source>
        <dbReference type="EMBL" id="PRX39555.1"/>
    </source>
</evidence>
<dbReference type="InterPro" id="IPR015797">
    <property type="entry name" value="NUDIX_hydrolase-like_dom_sf"/>
</dbReference>
<dbReference type="AlphaFoldDB" id="A0A2T0LC67"/>
<dbReference type="Pfam" id="PF00293">
    <property type="entry name" value="NUDIX"/>
    <property type="match status" value="1"/>
</dbReference>
<keyword evidence="3" id="KW-1185">Reference proteome</keyword>
<comment type="caution">
    <text evidence="2">The sequence shown here is derived from an EMBL/GenBank/DDBJ whole genome shotgun (WGS) entry which is preliminary data.</text>
</comment>
<organism evidence="2 3">
    <name type="scientific">Planifilum fimeticola</name>
    <dbReference type="NCBI Taxonomy" id="201975"/>
    <lineage>
        <taxon>Bacteria</taxon>
        <taxon>Bacillati</taxon>
        <taxon>Bacillota</taxon>
        <taxon>Bacilli</taxon>
        <taxon>Bacillales</taxon>
        <taxon>Thermoactinomycetaceae</taxon>
        <taxon>Planifilum</taxon>
    </lineage>
</organism>
<dbReference type="PANTHER" id="PTHR43222:SF2">
    <property type="entry name" value="NUDIX HYDROLASE 23, CHLOROPLASTIC"/>
    <property type="match status" value="1"/>
</dbReference>
<dbReference type="SUPFAM" id="SSF55811">
    <property type="entry name" value="Nudix"/>
    <property type="match status" value="1"/>
</dbReference>
<proteinExistence type="predicted"/>
<evidence type="ECO:0000259" key="1">
    <source>
        <dbReference type="PROSITE" id="PS51462"/>
    </source>
</evidence>
<dbReference type="OrthoDB" id="9800077at2"/>
<dbReference type="EMBL" id="PVNE01000023">
    <property type="protein sequence ID" value="PRX39555.1"/>
    <property type="molecule type" value="Genomic_DNA"/>
</dbReference>
<dbReference type="PANTHER" id="PTHR43222">
    <property type="entry name" value="NUDIX HYDROLASE 23"/>
    <property type="match status" value="1"/>
</dbReference>
<dbReference type="Gene3D" id="3.90.79.10">
    <property type="entry name" value="Nucleoside Triphosphate Pyrophosphohydrolase"/>
    <property type="match status" value="1"/>
</dbReference>